<proteinExistence type="predicted"/>
<comment type="caution">
    <text evidence="2">The sequence shown here is derived from an EMBL/GenBank/DDBJ whole genome shotgun (WGS) entry which is preliminary data.</text>
</comment>
<accession>A0ABV4IGB5</accession>
<dbReference type="RefSeq" id="WP_370894060.1">
    <property type="nucleotide sequence ID" value="NZ_JBGJLR010000023.1"/>
</dbReference>
<dbReference type="EMBL" id="JBGJLR010000023">
    <property type="protein sequence ID" value="MEZ2740888.1"/>
    <property type="molecule type" value="Genomic_DNA"/>
</dbReference>
<keyword evidence="3" id="KW-1185">Reference proteome</keyword>
<dbReference type="Proteomes" id="UP001567350">
    <property type="component" value="Unassembled WGS sequence"/>
</dbReference>
<keyword evidence="1" id="KW-0812">Transmembrane</keyword>
<evidence type="ECO:0000256" key="1">
    <source>
        <dbReference type="SAM" id="Phobius"/>
    </source>
</evidence>
<keyword evidence="1" id="KW-0472">Membrane</keyword>
<reference evidence="2 3" key="1">
    <citation type="submission" date="2024-08" db="EMBL/GenBank/DDBJ databases">
        <authorList>
            <person name="Feng Z."/>
            <person name="Ronholm J."/>
        </authorList>
    </citation>
    <scope>NUCLEOTIDE SEQUENCE [LARGE SCALE GENOMIC DNA]</scope>
    <source>
        <strain evidence="2 3">4-AB0-8</strain>
    </source>
</reference>
<evidence type="ECO:0000313" key="2">
    <source>
        <dbReference type="EMBL" id="MEZ2740888.1"/>
    </source>
</evidence>
<sequence length="125" mass="13435">MPPANAIQKKRSFEPIDTYLHLLSGQTPTPEHWDAAAELIHAGMATGHVHRSSTTATGEIDALVAFAPTLQGRLYAQQLQENKRARGVIGRLQKYLLVLLGWVGGVLSAASAGLLNEAAKRALGW</sequence>
<protein>
    <submittedName>
        <fullName evidence="2">Uncharacterized protein</fullName>
    </submittedName>
</protein>
<organism evidence="2 3">
    <name type="scientific">Comamonas jiangduensis</name>
    <dbReference type="NCBI Taxonomy" id="1194168"/>
    <lineage>
        <taxon>Bacteria</taxon>
        <taxon>Pseudomonadati</taxon>
        <taxon>Pseudomonadota</taxon>
        <taxon>Betaproteobacteria</taxon>
        <taxon>Burkholderiales</taxon>
        <taxon>Comamonadaceae</taxon>
        <taxon>Comamonas</taxon>
    </lineage>
</organism>
<name>A0ABV4IGB5_9BURK</name>
<gene>
    <name evidence="2" type="ORF">ACBP88_15790</name>
</gene>
<keyword evidence="1" id="KW-1133">Transmembrane helix</keyword>
<evidence type="ECO:0000313" key="3">
    <source>
        <dbReference type="Proteomes" id="UP001567350"/>
    </source>
</evidence>
<feature type="transmembrane region" description="Helical" evidence="1">
    <location>
        <begin position="95"/>
        <end position="115"/>
    </location>
</feature>